<evidence type="ECO:0000313" key="1">
    <source>
        <dbReference type="EMBL" id="VTR52686.1"/>
    </source>
</evidence>
<gene>
    <name evidence="1" type="ORF">NCTC12965_06419</name>
</gene>
<proteinExistence type="predicted"/>
<sequence length="53" mass="5849">MAVNIAGYLILQQKKTAIIVDADDQKSIMTWFNDRQNVEGLPQSPGGGCLRQD</sequence>
<dbReference type="EMBL" id="CABEEZ010000126">
    <property type="protein sequence ID" value="VTR52686.1"/>
    <property type="molecule type" value="Genomic_DNA"/>
</dbReference>
<protein>
    <submittedName>
        <fullName evidence="1">Uncharacterized protein</fullName>
    </submittedName>
</protein>
<name>A0A4U9VYG0_SERFO</name>
<dbReference type="AlphaFoldDB" id="A0A4U9VYG0"/>
<organism evidence="1">
    <name type="scientific">Serratia fonticola</name>
    <dbReference type="NCBI Taxonomy" id="47917"/>
    <lineage>
        <taxon>Bacteria</taxon>
        <taxon>Pseudomonadati</taxon>
        <taxon>Pseudomonadota</taxon>
        <taxon>Gammaproteobacteria</taxon>
        <taxon>Enterobacterales</taxon>
        <taxon>Yersiniaceae</taxon>
        <taxon>Serratia</taxon>
    </lineage>
</organism>
<reference evidence="1" key="1">
    <citation type="submission" date="2019-05" db="EMBL/GenBank/DDBJ databases">
        <authorList>
            <consortium name="Pathogen Informatics"/>
        </authorList>
    </citation>
    <scope>NUCLEOTIDE SEQUENCE [LARGE SCALE GENOMIC DNA]</scope>
    <source>
        <strain evidence="1">NCTC12965</strain>
    </source>
</reference>
<accession>A0A4U9VYG0</accession>